<gene>
    <name evidence="2" type="ORF">B0T17DRAFT_510221</name>
</gene>
<accession>A0AA40BVV0</accession>
<sequence length="156" mass="17697">MAATPPQQALKSRGGRPEAEEDDFKDWKGRFNQCIPCVQFGKTHHRLMNEGSLEGYECLNTSCMIWCCFTWCFQCECIPLAMERAEIRKKYNLSGNCCCDILAASCCSCCVLAQNDKEVRYREPKEITGEVKEQYHPSTGMPRQEVSPQVSHTAQA</sequence>
<evidence type="ECO:0000313" key="3">
    <source>
        <dbReference type="Proteomes" id="UP001174934"/>
    </source>
</evidence>
<comment type="caution">
    <text evidence="2">The sequence shown here is derived from an EMBL/GenBank/DDBJ whole genome shotgun (WGS) entry which is preliminary data.</text>
</comment>
<evidence type="ECO:0000256" key="1">
    <source>
        <dbReference type="SAM" id="MobiDB-lite"/>
    </source>
</evidence>
<feature type="compositionally biased region" description="Polar residues" evidence="1">
    <location>
        <begin position="146"/>
        <end position="156"/>
    </location>
</feature>
<evidence type="ECO:0000313" key="2">
    <source>
        <dbReference type="EMBL" id="KAK0615636.1"/>
    </source>
</evidence>
<protein>
    <submittedName>
        <fullName evidence="2">Uncharacterized protein</fullName>
    </submittedName>
</protein>
<dbReference type="InterPro" id="IPR006461">
    <property type="entry name" value="PLAC_motif_containing"/>
</dbReference>
<name>A0AA40BVV0_9PEZI</name>
<keyword evidence="3" id="KW-1185">Reference proteome</keyword>
<proteinExistence type="predicted"/>
<organism evidence="2 3">
    <name type="scientific">Bombardia bombarda</name>
    <dbReference type="NCBI Taxonomy" id="252184"/>
    <lineage>
        <taxon>Eukaryota</taxon>
        <taxon>Fungi</taxon>
        <taxon>Dikarya</taxon>
        <taxon>Ascomycota</taxon>
        <taxon>Pezizomycotina</taxon>
        <taxon>Sordariomycetes</taxon>
        <taxon>Sordariomycetidae</taxon>
        <taxon>Sordariales</taxon>
        <taxon>Lasiosphaeriaceae</taxon>
        <taxon>Bombardia</taxon>
    </lineage>
</organism>
<reference evidence="2" key="1">
    <citation type="submission" date="2023-06" db="EMBL/GenBank/DDBJ databases">
        <title>Genome-scale phylogeny and comparative genomics of the fungal order Sordariales.</title>
        <authorList>
            <consortium name="Lawrence Berkeley National Laboratory"/>
            <person name="Hensen N."/>
            <person name="Bonometti L."/>
            <person name="Westerberg I."/>
            <person name="Brannstrom I.O."/>
            <person name="Guillou S."/>
            <person name="Cros-Aarteil S."/>
            <person name="Calhoun S."/>
            <person name="Haridas S."/>
            <person name="Kuo A."/>
            <person name="Mondo S."/>
            <person name="Pangilinan J."/>
            <person name="Riley R."/>
            <person name="LaButti K."/>
            <person name="Andreopoulos B."/>
            <person name="Lipzen A."/>
            <person name="Chen C."/>
            <person name="Yanf M."/>
            <person name="Daum C."/>
            <person name="Ng V."/>
            <person name="Clum A."/>
            <person name="Steindorff A."/>
            <person name="Ohm R."/>
            <person name="Martin F."/>
            <person name="Silar P."/>
            <person name="Natvig D."/>
            <person name="Lalanne C."/>
            <person name="Gautier V."/>
            <person name="Ament-velasquez S.L."/>
            <person name="Kruys A."/>
            <person name="Hutchinson M.I."/>
            <person name="Powell A.J."/>
            <person name="Barry K."/>
            <person name="Miller A.N."/>
            <person name="Grigoriev I.V."/>
            <person name="Debuchy R."/>
            <person name="Gladieux P."/>
            <person name="Thoren M.H."/>
            <person name="Johannesson H."/>
        </authorList>
    </citation>
    <scope>NUCLEOTIDE SEQUENCE</scope>
    <source>
        <strain evidence="2">SMH3391-2</strain>
    </source>
</reference>
<dbReference type="AlphaFoldDB" id="A0AA40BVV0"/>
<feature type="region of interest" description="Disordered" evidence="1">
    <location>
        <begin position="1"/>
        <end position="22"/>
    </location>
</feature>
<dbReference type="Pfam" id="PF04749">
    <property type="entry name" value="PLAC8"/>
    <property type="match status" value="1"/>
</dbReference>
<dbReference type="PANTHER" id="PTHR15907">
    <property type="entry name" value="DUF614 FAMILY PROTEIN-RELATED"/>
    <property type="match status" value="1"/>
</dbReference>
<feature type="region of interest" description="Disordered" evidence="1">
    <location>
        <begin position="128"/>
        <end position="156"/>
    </location>
</feature>
<feature type="compositionally biased region" description="Polar residues" evidence="1">
    <location>
        <begin position="1"/>
        <end position="10"/>
    </location>
</feature>
<dbReference type="Proteomes" id="UP001174934">
    <property type="component" value="Unassembled WGS sequence"/>
</dbReference>
<dbReference type="EMBL" id="JAULSR010000006">
    <property type="protein sequence ID" value="KAK0615636.1"/>
    <property type="molecule type" value="Genomic_DNA"/>
</dbReference>
<dbReference type="NCBIfam" id="TIGR01571">
    <property type="entry name" value="A_thal_Cys_rich"/>
    <property type="match status" value="1"/>
</dbReference>